<dbReference type="Pfam" id="PF12893">
    <property type="entry name" value="Lumazine_bd_2"/>
    <property type="match status" value="1"/>
</dbReference>
<dbReference type="Gene3D" id="3.10.450.50">
    <property type="match status" value="1"/>
</dbReference>
<proteinExistence type="predicted"/>
<dbReference type="Proteomes" id="UP001455709">
    <property type="component" value="Unassembled WGS sequence"/>
</dbReference>
<evidence type="ECO:0000313" key="1">
    <source>
        <dbReference type="EMBL" id="MEO2219471.1"/>
    </source>
</evidence>
<dbReference type="InterPro" id="IPR039437">
    <property type="entry name" value="FrzH/put_lumazine-bd"/>
</dbReference>
<reference evidence="1 2" key="1">
    <citation type="submission" date="2024-05" db="EMBL/GenBank/DDBJ databases">
        <authorList>
            <person name="De Oliveira J.P."/>
            <person name="Noriler S.A."/>
            <person name="De Oliveira A.G."/>
            <person name="Sipoli D.S."/>
        </authorList>
    </citation>
    <scope>NUCLEOTIDE SEQUENCE [LARGE SCALE GENOMIC DNA]</scope>
    <source>
        <strain evidence="1 2">LABIM189</strain>
    </source>
</reference>
<sequence length="123" mass="14312">MAQQNIQAFLNDYFDVLQNQDLDLFDRVFHPDCMLYSQQDGATTRRSFAEYRQMVAGRQSPQAGGHPRQDQVVMVDQLSDTMALAKVRLRLFDNIMVDYLNLMQVDGKWRIFAKLFYREGPAA</sequence>
<accession>A0ABV0FHB3</accession>
<dbReference type="InterPro" id="IPR032710">
    <property type="entry name" value="NTF2-like_dom_sf"/>
</dbReference>
<keyword evidence="2" id="KW-1185">Reference proteome</keyword>
<evidence type="ECO:0000313" key="2">
    <source>
        <dbReference type="Proteomes" id="UP001455709"/>
    </source>
</evidence>
<dbReference type="EMBL" id="JBDOJC010000001">
    <property type="protein sequence ID" value="MEO2219471.1"/>
    <property type="molecule type" value="Genomic_DNA"/>
</dbReference>
<organism evidence="1 2">
    <name type="scientific">Chromobacterium vaccinii</name>
    <dbReference type="NCBI Taxonomy" id="1108595"/>
    <lineage>
        <taxon>Bacteria</taxon>
        <taxon>Pseudomonadati</taxon>
        <taxon>Pseudomonadota</taxon>
        <taxon>Betaproteobacteria</taxon>
        <taxon>Neisseriales</taxon>
        <taxon>Chromobacteriaceae</taxon>
        <taxon>Chromobacterium</taxon>
    </lineage>
</organism>
<dbReference type="SUPFAM" id="SSF54427">
    <property type="entry name" value="NTF2-like"/>
    <property type="match status" value="1"/>
</dbReference>
<protein>
    <submittedName>
        <fullName evidence="1">Nuclear transport factor 2 family protein</fullName>
    </submittedName>
</protein>
<gene>
    <name evidence="1" type="ORF">ABGV49_20660</name>
</gene>
<name>A0ABV0FHB3_9NEIS</name>
<comment type="caution">
    <text evidence="1">The sequence shown here is derived from an EMBL/GenBank/DDBJ whole genome shotgun (WGS) entry which is preliminary data.</text>
</comment>
<dbReference type="RefSeq" id="WP_347371990.1">
    <property type="nucleotide sequence ID" value="NZ_JBDOJC010000001.1"/>
</dbReference>